<dbReference type="Gene3D" id="3.40.50.150">
    <property type="entry name" value="Vaccinia Virus protein VP39"/>
    <property type="match status" value="1"/>
</dbReference>
<dbReference type="CDD" id="cd02440">
    <property type="entry name" value="AdoMet_MTases"/>
    <property type="match status" value="1"/>
</dbReference>
<comment type="caution">
    <text evidence="4">The sequence shown here is derived from an EMBL/GenBank/DDBJ whole genome shotgun (WGS) entry which is preliminary data.</text>
</comment>
<gene>
    <name evidence="4" type="primary">cmdD</name>
    <name evidence="4" type="ORF">A6302_00726</name>
</gene>
<dbReference type="InterPro" id="IPR029063">
    <property type="entry name" value="SAM-dependent_MTases_sf"/>
</dbReference>
<keyword evidence="2" id="KW-0808">Transferase</keyword>
<dbReference type="EMBL" id="MCRJ01000011">
    <property type="protein sequence ID" value="ODN71894.1"/>
    <property type="molecule type" value="Genomic_DNA"/>
</dbReference>
<keyword evidence="3" id="KW-0949">S-adenosyl-L-methionine</keyword>
<dbReference type="GO" id="GO:0009312">
    <property type="term" value="P:oligosaccharide biosynthetic process"/>
    <property type="evidence" value="ECO:0007669"/>
    <property type="project" value="InterPro"/>
</dbReference>
<dbReference type="RefSeq" id="WP_069305843.1">
    <property type="nucleotide sequence ID" value="NZ_MCRJ01000011.1"/>
</dbReference>
<dbReference type="AlphaFoldDB" id="A0A1E3H6F6"/>
<protein>
    <submittedName>
        <fullName evidence="4">Chondramide synthase cmdD</fullName>
    </submittedName>
</protein>
<name>A0A1E3H6F6_9HYPH</name>
<keyword evidence="1" id="KW-0489">Methyltransferase</keyword>
<evidence type="ECO:0000256" key="3">
    <source>
        <dbReference type="ARBA" id="ARBA00022691"/>
    </source>
</evidence>
<dbReference type="GO" id="GO:0008757">
    <property type="term" value="F:S-adenosylmethionine-dependent methyltransferase activity"/>
    <property type="evidence" value="ECO:0007669"/>
    <property type="project" value="InterPro"/>
</dbReference>
<keyword evidence="5" id="KW-1185">Reference proteome</keyword>
<organism evidence="4 5">
    <name type="scientific">Methylobrevis pamukkalensis</name>
    <dbReference type="NCBI Taxonomy" id="1439726"/>
    <lineage>
        <taxon>Bacteria</taxon>
        <taxon>Pseudomonadati</taxon>
        <taxon>Pseudomonadota</taxon>
        <taxon>Alphaproteobacteria</taxon>
        <taxon>Hyphomicrobiales</taxon>
        <taxon>Pleomorphomonadaceae</taxon>
        <taxon>Methylobrevis</taxon>
    </lineage>
</organism>
<dbReference type="OrthoDB" id="116799at2"/>
<evidence type="ECO:0000256" key="2">
    <source>
        <dbReference type="ARBA" id="ARBA00022679"/>
    </source>
</evidence>
<dbReference type="InterPro" id="IPR008715">
    <property type="entry name" value="SAM-MeTfrase_NodS-like"/>
</dbReference>
<evidence type="ECO:0000313" key="5">
    <source>
        <dbReference type="Proteomes" id="UP000094622"/>
    </source>
</evidence>
<accession>A0A1E3H6F6</accession>
<dbReference type="GO" id="GO:0032259">
    <property type="term" value="P:methylation"/>
    <property type="evidence" value="ECO:0007669"/>
    <property type="project" value="UniProtKB-KW"/>
</dbReference>
<dbReference type="PANTHER" id="PTHR43464:SF19">
    <property type="entry name" value="UBIQUINONE BIOSYNTHESIS O-METHYLTRANSFERASE, MITOCHONDRIAL"/>
    <property type="match status" value="1"/>
</dbReference>
<proteinExistence type="predicted"/>
<dbReference type="SUPFAM" id="SSF53335">
    <property type="entry name" value="S-adenosyl-L-methionine-dependent methyltransferases"/>
    <property type="match status" value="1"/>
</dbReference>
<dbReference type="PATRIC" id="fig|1439726.3.peg.762"/>
<dbReference type="Pfam" id="PF05401">
    <property type="entry name" value="NodS"/>
    <property type="match status" value="1"/>
</dbReference>
<reference evidence="4 5" key="1">
    <citation type="submission" date="2016-07" db="EMBL/GenBank/DDBJ databases">
        <title>Draft Genome Sequence of Methylobrevis pamukkalensis PK2.</title>
        <authorList>
            <person name="Vasilenko O.V."/>
            <person name="Doronina N.V."/>
            <person name="Shmareva M.N."/>
            <person name="Tarlachkov S.V."/>
            <person name="Mustakhimov I."/>
            <person name="Trotsenko Y.A."/>
        </authorList>
    </citation>
    <scope>NUCLEOTIDE SEQUENCE [LARGE SCALE GENOMIC DNA]</scope>
    <source>
        <strain evidence="4 5">PK2</strain>
    </source>
</reference>
<evidence type="ECO:0000313" key="4">
    <source>
        <dbReference type="EMBL" id="ODN71894.1"/>
    </source>
</evidence>
<dbReference type="Proteomes" id="UP000094622">
    <property type="component" value="Unassembled WGS sequence"/>
</dbReference>
<sequence>MTTTLPPTYFDDLYERAPDPWAFETSPYEDAKYAATLAALPHARYGRVLEVGCSIGVLTKRLASRCDHLVAIDPAARALDTARARCLDLPSVSFVQGHVPADWPSGSFDLIVLSEVIYYLGAPDVDALAARVDRSLRPGGQVLLVHWVRETDYPLSGDAASDQFIRALGSGYRRLARQRTDDYRLDLLAAG</sequence>
<dbReference type="PANTHER" id="PTHR43464">
    <property type="entry name" value="METHYLTRANSFERASE"/>
    <property type="match status" value="1"/>
</dbReference>
<evidence type="ECO:0000256" key="1">
    <source>
        <dbReference type="ARBA" id="ARBA00022603"/>
    </source>
</evidence>